<keyword evidence="2" id="KW-1185">Reference proteome</keyword>
<proteinExistence type="predicted"/>
<comment type="caution">
    <text evidence="1">The sequence shown here is derived from an EMBL/GenBank/DDBJ whole genome shotgun (WGS) entry which is preliminary data.</text>
</comment>
<accession>A0ABV8D0J7</accession>
<dbReference type="Proteomes" id="UP001595901">
    <property type="component" value="Unassembled WGS sequence"/>
</dbReference>
<protein>
    <submittedName>
        <fullName evidence="1">Uncharacterized protein</fullName>
    </submittedName>
</protein>
<dbReference type="RefSeq" id="WP_380430059.1">
    <property type="nucleotide sequence ID" value="NZ_JBHSAC010000021.1"/>
</dbReference>
<evidence type="ECO:0000313" key="1">
    <source>
        <dbReference type="EMBL" id="MFC3931657.1"/>
    </source>
</evidence>
<organism evidence="1 2">
    <name type="scientific">Streptococcus dentapri</name>
    <dbReference type="NCBI Taxonomy" id="573564"/>
    <lineage>
        <taxon>Bacteria</taxon>
        <taxon>Bacillati</taxon>
        <taxon>Bacillota</taxon>
        <taxon>Bacilli</taxon>
        <taxon>Lactobacillales</taxon>
        <taxon>Streptococcaceae</taxon>
        <taxon>Streptococcus</taxon>
    </lineage>
</organism>
<name>A0ABV8D0J7_9STRE</name>
<evidence type="ECO:0000313" key="2">
    <source>
        <dbReference type="Proteomes" id="UP001595901"/>
    </source>
</evidence>
<reference evidence="2" key="1">
    <citation type="journal article" date="2019" name="Int. J. Syst. Evol. Microbiol.">
        <title>The Global Catalogue of Microorganisms (GCM) 10K type strain sequencing project: providing services to taxonomists for standard genome sequencing and annotation.</title>
        <authorList>
            <consortium name="The Broad Institute Genomics Platform"/>
            <consortium name="The Broad Institute Genome Sequencing Center for Infectious Disease"/>
            <person name="Wu L."/>
            <person name="Ma J."/>
        </authorList>
    </citation>
    <scope>NUCLEOTIDE SEQUENCE [LARGE SCALE GENOMIC DNA]</scope>
    <source>
        <strain evidence="2">CCUG 58728</strain>
    </source>
</reference>
<dbReference type="EMBL" id="JBHSAC010000021">
    <property type="protein sequence ID" value="MFC3931657.1"/>
    <property type="molecule type" value="Genomic_DNA"/>
</dbReference>
<sequence length="58" mass="6712">MFDLKPEIKQSLIDMDFIKQFEKLSEDYADAIREVIQLEISKVTYSILGRMAISLSIS</sequence>
<gene>
    <name evidence="1" type="ORF">ACFOSE_02470</name>
</gene>